<name>A0A1R0H7L9_9FUNG</name>
<keyword evidence="3" id="KW-1185">Reference proteome</keyword>
<gene>
    <name evidence="2" type="ORF">AYI68_g696</name>
</gene>
<evidence type="ECO:0000313" key="2">
    <source>
        <dbReference type="EMBL" id="OLY85116.1"/>
    </source>
</evidence>
<evidence type="ECO:0000313" key="3">
    <source>
        <dbReference type="Proteomes" id="UP000187455"/>
    </source>
</evidence>
<accession>A0A1R0H7L9</accession>
<dbReference type="OrthoDB" id="5639902at2759"/>
<feature type="region of interest" description="Disordered" evidence="1">
    <location>
        <begin position="402"/>
        <end position="450"/>
    </location>
</feature>
<feature type="region of interest" description="Disordered" evidence="1">
    <location>
        <begin position="473"/>
        <end position="555"/>
    </location>
</feature>
<reference evidence="2 3" key="1">
    <citation type="journal article" date="2016" name="Mol. Biol. Evol.">
        <title>Genome-Wide Survey of Gut Fungi (Harpellales) Reveals the First Horizontally Transferred Ubiquitin Gene from a Mosquito Host.</title>
        <authorList>
            <person name="Wang Y."/>
            <person name="White M.M."/>
            <person name="Kvist S."/>
            <person name="Moncalvo J.M."/>
        </authorList>
    </citation>
    <scope>NUCLEOTIDE SEQUENCE [LARGE SCALE GENOMIC DNA]</scope>
    <source>
        <strain evidence="2 3">ALG-7-W6</strain>
    </source>
</reference>
<protein>
    <submittedName>
        <fullName evidence="2">Uncharacterized protein</fullName>
    </submittedName>
</protein>
<sequence>MVTTGAASNIENGSFIANNDLTVIFEELEDDFNNCKSHIIESTNNYSSLCSEFLGINLKNVPKIIDDAPDFSNSAMNPSFPPSVLPSSHKRLRRCISLPVMDIPLHFVDFRPDSSFSDVHLVLDSRISHTRIYRNSALDLISSKSDYSHSYDPWLVAIRSRGFNSPHFHSNLNNVLSDRFETHSCKSMFSHKSFSNFSKDIYGSTSSINPAYASGANPSLITDPGISSIIHSDVQPDLLLEHEQPKKITLRPDTIILKTNLRKKPGYNMEILRRNDRLNKWLSQSFDHVNSPSSKSGSPYMGTEHISESTKSYFTKENPLDSNCSKTNSLRSTLKSLRKNLSYFDTHSIKTSSLFSLTEIQVAPRFVKSNHSDANGNSGSMTESSYLSESASKGITFKANEELNEVNSDTEPSSAKLHRQEEDPGMSSGRHNIPAHSPPSAKSSKTHHFSQLSHFPSFENCLNKEHSDLKVPTFNRADINGSDRSNTTSGLSKMSSLQFPYQRNHSRPEISTSIHQIGSKTTRTLSHSQPMSYTYPKKLSQDSNHEDQNQGRRAHSRSYKYLPASFSPYLSNISSDSKHPPVKSNPKEIKLSCSKISSINERISSMNKIETTDNITIVKIEKKH</sequence>
<dbReference type="EMBL" id="LSSL01000230">
    <property type="protein sequence ID" value="OLY85116.1"/>
    <property type="molecule type" value="Genomic_DNA"/>
</dbReference>
<feature type="compositionally biased region" description="Low complexity" evidence="1">
    <location>
        <begin position="434"/>
        <end position="443"/>
    </location>
</feature>
<dbReference type="Proteomes" id="UP000187455">
    <property type="component" value="Unassembled WGS sequence"/>
</dbReference>
<proteinExistence type="predicted"/>
<feature type="compositionally biased region" description="Basic and acidic residues" evidence="1">
    <location>
        <begin position="539"/>
        <end position="550"/>
    </location>
</feature>
<dbReference type="AlphaFoldDB" id="A0A1R0H7L9"/>
<comment type="caution">
    <text evidence="2">The sequence shown here is derived from an EMBL/GenBank/DDBJ whole genome shotgun (WGS) entry which is preliminary data.</text>
</comment>
<organism evidence="2 3">
    <name type="scientific">Smittium mucronatum</name>
    <dbReference type="NCBI Taxonomy" id="133383"/>
    <lineage>
        <taxon>Eukaryota</taxon>
        <taxon>Fungi</taxon>
        <taxon>Fungi incertae sedis</taxon>
        <taxon>Zoopagomycota</taxon>
        <taxon>Kickxellomycotina</taxon>
        <taxon>Harpellomycetes</taxon>
        <taxon>Harpellales</taxon>
        <taxon>Legeriomycetaceae</taxon>
        <taxon>Smittium</taxon>
    </lineage>
</organism>
<feature type="compositionally biased region" description="Polar residues" evidence="1">
    <location>
        <begin position="482"/>
        <end position="532"/>
    </location>
</feature>
<evidence type="ECO:0000256" key="1">
    <source>
        <dbReference type="SAM" id="MobiDB-lite"/>
    </source>
</evidence>